<gene>
    <name evidence="1" type="ORF">G4B88_026664</name>
</gene>
<dbReference type="InterPro" id="IPR039904">
    <property type="entry name" value="TRANK1"/>
</dbReference>
<comment type="caution">
    <text evidence="1">The sequence shown here is derived from an EMBL/GenBank/DDBJ whole genome shotgun (WGS) entry which is preliminary data.</text>
</comment>
<accession>A0A7J6DN15</accession>
<proteinExistence type="predicted"/>
<organism evidence="1 2">
    <name type="scientific">Cannabis sativa</name>
    <name type="common">Hemp</name>
    <name type="synonym">Marijuana</name>
    <dbReference type="NCBI Taxonomy" id="3483"/>
    <lineage>
        <taxon>Eukaryota</taxon>
        <taxon>Viridiplantae</taxon>
        <taxon>Streptophyta</taxon>
        <taxon>Embryophyta</taxon>
        <taxon>Tracheophyta</taxon>
        <taxon>Spermatophyta</taxon>
        <taxon>Magnoliopsida</taxon>
        <taxon>eudicotyledons</taxon>
        <taxon>Gunneridae</taxon>
        <taxon>Pentapetalae</taxon>
        <taxon>rosids</taxon>
        <taxon>fabids</taxon>
        <taxon>Rosales</taxon>
        <taxon>Cannabaceae</taxon>
        <taxon>Cannabis</taxon>
    </lineage>
</organism>
<protein>
    <submittedName>
        <fullName evidence="1">Uncharacterized protein</fullName>
    </submittedName>
</protein>
<evidence type="ECO:0000313" key="1">
    <source>
        <dbReference type="EMBL" id="KAF4347483.1"/>
    </source>
</evidence>
<evidence type="ECO:0000313" key="2">
    <source>
        <dbReference type="Proteomes" id="UP000583929"/>
    </source>
</evidence>
<sequence length="207" mass="24493">ILRRVEWNRPWKQFFETLHTCEGSYNPNLSLICRLHEALEDTYNAHRRGVYDCISIGCFLYLLECFVTLLSSFESASLLQMARLPRCSYNEQVKFQYVDSFSTTPFRAITVCYPCYKHCLHNKEFMTEWIKRSVLVENESYSLLVQRMVAIICLINANFEICLDLLRDLLGRSYITEQLPRQFCETLKSSFQNSNLDKAFMQIDNIW</sequence>
<feature type="non-terminal residue" evidence="1">
    <location>
        <position position="1"/>
    </location>
</feature>
<name>A0A7J6DN15_CANSA</name>
<dbReference type="PANTHER" id="PTHR21529:SF4">
    <property type="entry name" value="TPR AND ANKYRIN REPEAT-CONTAINING PROTEIN 1"/>
    <property type="match status" value="1"/>
</dbReference>
<keyword evidence="2" id="KW-1185">Reference proteome</keyword>
<dbReference type="AlphaFoldDB" id="A0A7J6DN15"/>
<dbReference type="PANTHER" id="PTHR21529">
    <property type="entry name" value="MAMMARY TURMOR VIRUS RECEPTOR HOMOLOG 1, 2 MTVR1, 2"/>
    <property type="match status" value="1"/>
</dbReference>
<dbReference type="EMBL" id="JAATIQ010000804">
    <property type="protein sequence ID" value="KAF4347483.1"/>
    <property type="molecule type" value="Genomic_DNA"/>
</dbReference>
<dbReference type="Proteomes" id="UP000583929">
    <property type="component" value="Unassembled WGS sequence"/>
</dbReference>
<reference evidence="1 2" key="1">
    <citation type="journal article" date="2020" name="bioRxiv">
        <title>Sequence and annotation of 42 cannabis genomes reveals extensive copy number variation in cannabinoid synthesis and pathogen resistance genes.</title>
        <authorList>
            <person name="Mckernan K.J."/>
            <person name="Helbert Y."/>
            <person name="Kane L.T."/>
            <person name="Ebling H."/>
            <person name="Zhang L."/>
            <person name="Liu B."/>
            <person name="Eaton Z."/>
            <person name="Mclaughlin S."/>
            <person name="Kingan S."/>
            <person name="Baybayan P."/>
            <person name="Concepcion G."/>
            <person name="Jordan M."/>
            <person name="Riva A."/>
            <person name="Barbazuk W."/>
            <person name="Harkins T."/>
        </authorList>
    </citation>
    <scope>NUCLEOTIDE SEQUENCE [LARGE SCALE GENOMIC DNA]</scope>
    <source>
        <strain evidence="2">cv. Jamaican Lion 4</strain>
        <tissue evidence="1">Leaf</tissue>
    </source>
</reference>